<dbReference type="PANTHER" id="PTHR45526">
    <property type="entry name" value="TRANSCRIPTIONAL REGULATORY PROTEIN DPIA"/>
    <property type="match status" value="1"/>
</dbReference>
<dbReference type="SMART" id="SM00448">
    <property type="entry name" value="REC"/>
    <property type="match status" value="1"/>
</dbReference>
<protein>
    <submittedName>
        <fullName evidence="4">LytR/AlgR family response regulator transcription factor</fullName>
    </submittedName>
</protein>
<dbReference type="InterPro" id="IPR011006">
    <property type="entry name" value="CheY-like_superfamily"/>
</dbReference>
<dbReference type="RefSeq" id="WP_395417936.1">
    <property type="nucleotide sequence ID" value="NZ_JBIPKE010000018.1"/>
</dbReference>
<keyword evidence="1" id="KW-0597">Phosphoprotein</keyword>
<dbReference type="Gene3D" id="3.40.50.2300">
    <property type="match status" value="1"/>
</dbReference>
<dbReference type="PROSITE" id="PS50930">
    <property type="entry name" value="HTH_LYTTR"/>
    <property type="match status" value="1"/>
</dbReference>
<dbReference type="Pfam" id="PF00072">
    <property type="entry name" value="Response_reg"/>
    <property type="match status" value="1"/>
</dbReference>
<dbReference type="PANTHER" id="PTHR45526:SF1">
    <property type="entry name" value="TRANSCRIPTIONAL REGULATORY PROTEIN DCUR-RELATED"/>
    <property type="match status" value="1"/>
</dbReference>
<keyword evidence="5" id="KW-1185">Reference proteome</keyword>
<reference evidence="4 5" key="1">
    <citation type="journal article" date="2013" name="Int. J. Syst. Evol. Microbiol.">
        <title>Marinoscillum luteum sp. nov., isolated from marine sediment.</title>
        <authorList>
            <person name="Cha I.T."/>
            <person name="Park S.J."/>
            <person name="Kim S.J."/>
            <person name="Kim J.G."/>
            <person name="Jung M.Y."/>
            <person name="Shin K.S."/>
            <person name="Kwon K.K."/>
            <person name="Yang S.H."/>
            <person name="Seo Y.S."/>
            <person name="Rhee S.K."/>
        </authorList>
    </citation>
    <scope>NUCLEOTIDE SEQUENCE [LARGE SCALE GENOMIC DNA]</scope>
    <source>
        <strain evidence="4 5">KCTC 23939</strain>
    </source>
</reference>
<evidence type="ECO:0000259" key="2">
    <source>
        <dbReference type="PROSITE" id="PS50110"/>
    </source>
</evidence>
<feature type="domain" description="HTH LytTR-type" evidence="3">
    <location>
        <begin position="138"/>
        <end position="236"/>
    </location>
</feature>
<dbReference type="InterPro" id="IPR007492">
    <property type="entry name" value="LytTR_DNA-bd_dom"/>
</dbReference>
<dbReference type="EMBL" id="JBIPKE010000018">
    <property type="protein sequence ID" value="MFH6984552.1"/>
    <property type="molecule type" value="Genomic_DNA"/>
</dbReference>
<evidence type="ECO:0000256" key="1">
    <source>
        <dbReference type="PROSITE-ProRule" id="PRU00169"/>
    </source>
</evidence>
<comment type="caution">
    <text evidence="4">The sequence shown here is derived from an EMBL/GenBank/DDBJ whole genome shotgun (WGS) entry which is preliminary data.</text>
</comment>
<accession>A0ABW7NAN6</accession>
<feature type="domain" description="Response regulatory" evidence="2">
    <location>
        <begin position="4"/>
        <end position="115"/>
    </location>
</feature>
<organism evidence="4 5">
    <name type="scientific">Marinoscillum luteum</name>
    <dbReference type="NCBI Taxonomy" id="861051"/>
    <lineage>
        <taxon>Bacteria</taxon>
        <taxon>Pseudomonadati</taxon>
        <taxon>Bacteroidota</taxon>
        <taxon>Cytophagia</taxon>
        <taxon>Cytophagales</taxon>
        <taxon>Reichenbachiellaceae</taxon>
        <taxon>Marinoscillum</taxon>
    </lineage>
</organism>
<evidence type="ECO:0000259" key="3">
    <source>
        <dbReference type="PROSITE" id="PS50930"/>
    </source>
</evidence>
<feature type="modified residue" description="4-aspartylphosphate" evidence="1">
    <location>
        <position position="55"/>
    </location>
</feature>
<gene>
    <name evidence="4" type="ORF">ACHKAR_13950</name>
</gene>
<proteinExistence type="predicted"/>
<evidence type="ECO:0000313" key="4">
    <source>
        <dbReference type="EMBL" id="MFH6984552.1"/>
    </source>
</evidence>
<sequence length="237" mass="27272">MQVKCLIIDDEPLAVKVVEKYIEEVDDFECVGNCSNGLEAIRFLNEQAVDLIFLDINMPKLSGMEFLETLKNPPQVVITTAYRDYAVESYNYDVVDYLVKPIEFPRFFRMVQKVMNRLSIKPVGPGSAAGETEKIDHLFLKVDKKMVKVFLKDLLYVESLKDYVMVRTTAEDLIVHHNLHSFTDLLPQEDFMRIHRSYTVSLEKIKAINGNQVEIGGKHLPIGRNYQSEVKNRILKG</sequence>
<dbReference type="Gene3D" id="2.40.50.1020">
    <property type="entry name" value="LytTr DNA-binding domain"/>
    <property type="match status" value="1"/>
</dbReference>
<evidence type="ECO:0000313" key="5">
    <source>
        <dbReference type="Proteomes" id="UP001610063"/>
    </source>
</evidence>
<dbReference type="SMART" id="SM00850">
    <property type="entry name" value="LytTR"/>
    <property type="match status" value="1"/>
</dbReference>
<dbReference type="Pfam" id="PF04397">
    <property type="entry name" value="LytTR"/>
    <property type="match status" value="1"/>
</dbReference>
<name>A0ABW7NAN6_9BACT</name>
<dbReference type="PROSITE" id="PS50110">
    <property type="entry name" value="RESPONSE_REGULATORY"/>
    <property type="match status" value="1"/>
</dbReference>
<dbReference type="InterPro" id="IPR051271">
    <property type="entry name" value="2C-system_Tx_regulators"/>
</dbReference>
<dbReference type="InterPro" id="IPR001789">
    <property type="entry name" value="Sig_transdc_resp-reg_receiver"/>
</dbReference>
<dbReference type="Proteomes" id="UP001610063">
    <property type="component" value="Unassembled WGS sequence"/>
</dbReference>
<dbReference type="SUPFAM" id="SSF52172">
    <property type="entry name" value="CheY-like"/>
    <property type="match status" value="1"/>
</dbReference>